<dbReference type="InterPro" id="IPR036249">
    <property type="entry name" value="Thioredoxin-like_sf"/>
</dbReference>
<keyword evidence="3" id="KW-1185">Reference proteome</keyword>
<name>A0ABZ0IPI3_9BACT</name>
<dbReference type="EMBL" id="CP136051">
    <property type="protein sequence ID" value="WOK05467.1"/>
    <property type="molecule type" value="Genomic_DNA"/>
</dbReference>
<dbReference type="InterPro" id="IPR047262">
    <property type="entry name" value="PRX-like1"/>
</dbReference>
<dbReference type="PANTHER" id="PTHR43640">
    <property type="entry name" value="OS07G0260300 PROTEIN"/>
    <property type="match status" value="1"/>
</dbReference>
<protein>
    <submittedName>
        <fullName evidence="2">Redoxin domain-containing protein</fullName>
    </submittedName>
</protein>
<evidence type="ECO:0000259" key="1">
    <source>
        <dbReference type="PROSITE" id="PS51352"/>
    </source>
</evidence>
<dbReference type="PROSITE" id="PS51352">
    <property type="entry name" value="THIOREDOXIN_2"/>
    <property type="match status" value="1"/>
</dbReference>
<gene>
    <name evidence="2" type="ORF">RT717_20545</name>
</gene>
<dbReference type="PANTHER" id="PTHR43640:SF1">
    <property type="entry name" value="THIOREDOXIN-DEPENDENT PEROXIREDOXIN"/>
    <property type="match status" value="1"/>
</dbReference>
<evidence type="ECO:0000313" key="2">
    <source>
        <dbReference type="EMBL" id="WOK05467.1"/>
    </source>
</evidence>
<dbReference type="InterPro" id="IPR013766">
    <property type="entry name" value="Thioredoxin_domain"/>
</dbReference>
<sequence>MNNRRYVSFLALIGLITGQLLSIGVLAQTIPTDLGNFSESLRKIELENYGGQPYSLSSFENQKLTLLILMAHDCPICQQYTGKFRELAQVEGLSVIGIAPSEGETKETAAAFAAKYKFGFPILLDSHQVVTHILKAKVTPEVFLFNRTGDLLYRGKIDNWFYELGKYRNVVTEHYLDDAIAAAFAGKAINPNKTEPIGCMLNMSMKHH</sequence>
<dbReference type="Proteomes" id="UP001302349">
    <property type="component" value="Chromosome"/>
</dbReference>
<evidence type="ECO:0000313" key="3">
    <source>
        <dbReference type="Proteomes" id="UP001302349"/>
    </source>
</evidence>
<dbReference type="Gene3D" id="3.40.30.10">
    <property type="entry name" value="Glutaredoxin"/>
    <property type="match status" value="1"/>
</dbReference>
<accession>A0ABZ0IPI3</accession>
<proteinExistence type="predicted"/>
<dbReference type="Pfam" id="PF00578">
    <property type="entry name" value="AhpC-TSA"/>
    <property type="match status" value="1"/>
</dbReference>
<organism evidence="2 3">
    <name type="scientific">Imperialibacter roseus</name>
    <dbReference type="NCBI Taxonomy" id="1324217"/>
    <lineage>
        <taxon>Bacteria</taxon>
        <taxon>Pseudomonadati</taxon>
        <taxon>Bacteroidota</taxon>
        <taxon>Cytophagia</taxon>
        <taxon>Cytophagales</taxon>
        <taxon>Flammeovirgaceae</taxon>
        <taxon>Imperialibacter</taxon>
    </lineage>
</organism>
<dbReference type="RefSeq" id="WP_317488228.1">
    <property type="nucleotide sequence ID" value="NZ_CP136051.1"/>
</dbReference>
<reference evidence="2 3" key="1">
    <citation type="journal article" date="2023" name="Microbiol. Resour. Announc.">
        <title>Complete Genome Sequence of Imperialibacter roseus strain P4T.</title>
        <authorList>
            <person name="Tizabi D.R."/>
            <person name="Bachvaroff T."/>
            <person name="Hill R.T."/>
        </authorList>
    </citation>
    <scope>NUCLEOTIDE SEQUENCE [LARGE SCALE GENOMIC DNA]</scope>
    <source>
        <strain evidence="2 3">P4T</strain>
    </source>
</reference>
<dbReference type="InterPro" id="IPR000866">
    <property type="entry name" value="AhpC/TSA"/>
</dbReference>
<feature type="domain" description="Thioredoxin" evidence="1">
    <location>
        <begin position="35"/>
        <end position="185"/>
    </location>
</feature>
<dbReference type="SUPFAM" id="SSF52833">
    <property type="entry name" value="Thioredoxin-like"/>
    <property type="match status" value="1"/>
</dbReference>